<evidence type="ECO:0000313" key="3">
    <source>
        <dbReference type="Proteomes" id="UP000466535"/>
    </source>
</evidence>
<protein>
    <submittedName>
        <fullName evidence="2">Uncharacterized protein</fullName>
    </submittedName>
</protein>
<organism evidence="2 3">
    <name type="scientific">Halovenus carboxidivorans</name>
    <dbReference type="NCBI Taxonomy" id="2692199"/>
    <lineage>
        <taxon>Archaea</taxon>
        <taxon>Methanobacteriati</taxon>
        <taxon>Methanobacteriota</taxon>
        <taxon>Stenosarchaea group</taxon>
        <taxon>Halobacteria</taxon>
        <taxon>Halobacteriales</taxon>
        <taxon>Haloarculaceae</taxon>
        <taxon>Halovenus</taxon>
    </lineage>
</organism>
<keyword evidence="3" id="KW-1185">Reference proteome</keyword>
<feature type="region of interest" description="Disordered" evidence="1">
    <location>
        <begin position="1"/>
        <end position="28"/>
    </location>
</feature>
<sequence length="79" mass="9064">MRERRSDSETSDRDQPSERPGSTMHARRWAIAATREPSAYDIPELPAWRRPETAEGIAFASEKSTESFISAREPMTVRR</sequence>
<accession>A0A6B0T111</accession>
<dbReference type="EMBL" id="WUUT01000003">
    <property type="protein sequence ID" value="MXR51878.1"/>
    <property type="molecule type" value="Genomic_DNA"/>
</dbReference>
<dbReference type="RefSeq" id="WP_159764002.1">
    <property type="nucleotide sequence ID" value="NZ_WUUT01000003.1"/>
</dbReference>
<feature type="compositionally biased region" description="Basic and acidic residues" evidence="1">
    <location>
        <begin position="1"/>
        <end position="17"/>
    </location>
</feature>
<dbReference type="OrthoDB" id="271347at2157"/>
<evidence type="ECO:0000313" key="2">
    <source>
        <dbReference type="EMBL" id="MXR51878.1"/>
    </source>
</evidence>
<reference evidence="2 3" key="1">
    <citation type="submission" date="2019-12" db="EMBL/GenBank/DDBJ databases">
        <title>Isolation and characterization of three novel carbon monoxide-oxidizing members of Halobacteria from salione crusts and soils.</title>
        <authorList>
            <person name="Myers M.R."/>
            <person name="King G.M."/>
        </authorList>
    </citation>
    <scope>NUCLEOTIDE SEQUENCE [LARGE SCALE GENOMIC DNA]</scope>
    <source>
        <strain evidence="2 3">WSH3</strain>
    </source>
</reference>
<gene>
    <name evidence="2" type="ORF">GRX03_09705</name>
</gene>
<comment type="caution">
    <text evidence="2">The sequence shown here is derived from an EMBL/GenBank/DDBJ whole genome shotgun (WGS) entry which is preliminary data.</text>
</comment>
<dbReference type="Proteomes" id="UP000466535">
    <property type="component" value="Unassembled WGS sequence"/>
</dbReference>
<dbReference type="AlphaFoldDB" id="A0A6B0T111"/>
<name>A0A6B0T111_9EURY</name>
<proteinExistence type="predicted"/>
<evidence type="ECO:0000256" key="1">
    <source>
        <dbReference type="SAM" id="MobiDB-lite"/>
    </source>
</evidence>